<gene>
    <name evidence="1" type="ORF">EYF80_032372</name>
</gene>
<protein>
    <submittedName>
        <fullName evidence="1">Uncharacterized protein</fullName>
    </submittedName>
</protein>
<evidence type="ECO:0000313" key="1">
    <source>
        <dbReference type="EMBL" id="TNN57403.1"/>
    </source>
</evidence>
<keyword evidence="2" id="KW-1185">Reference proteome</keyword>
<evidence type="ECO:0000313" key="2">
    <source>
        <dbReference type="Proteomes" id="UP000314294"/>
    </source>
</evidence>
<comment type="caution">
    <text evidence="1">The sequence shown here is derived from an EMBL/GenBank/DDBJ whole genome shotgun (WGS) entry which is preliminary data.</text>
</comment>
<dbReference type="Proteomes" id="UP000314294">
    <property type="component" value="Unassembled WGS sequence"/>
</dbReference>
<name>A0A4Z2GXA3_9TELE</name>
<reference evidence="1 2" key="1">
    <citation type="submission" date="2019-03" db="EMBL/GenBank/DDBJ databases">
        <title>First draft genome of Liparis tanakae, snailfish: a comprehensive survey of snailfish specific genes.</title>
        <authorList>
            <person name="Kim W."/>
            <person name="Song I."/>
            <person name="Jeong J.-H."/>
            <person name="Kim D."/>
            <person name="Kim S."/>
            <person name="Ryu S."/>
            <person name="Song J.Y."/>
            <person name="Lee S.K."/>
        </authorList>
    </citation>
    <scope>NUCLEOTIDE SEQUENCE [LARGE SCALE GENOMIC DNA]</scope>
    <source>
        <tissue evidence="1">Muscle</tissue>
    </source>
</reference>
<dbReference type="AlphaFoldDB" id="A0A4Z2GXA3"/>
<dbReference type="EMBL" id="SRLO01000406">
    <property type="protein sequence ID" value="TNN57403.1"/>
    <property type="molecule type" value="Genomic_DNA"/>
</dbReference>
<proteinExistence type="predicted"/>
<organism evidence="1 2">
    <name type="scientific">Liparis tanakae</name>
    <name type="common">Tanaka's snailfish</name>
    <dbReference type="NCBI Taxonomy" id="230148"/>
    <lineage>
        <taxon>Eukaryota</taxon>
        <taxon>Metazoa</taxon>
        <taxon>Chordata</taxon>
        <taxon>Craniata</taxon>
        <taxon>Vertebrata</taxon>
        <taxon>Euteleostomi</taxon>
        <taxon>Actinopterygii</taxon>
        <taxon>Neopterygii</taxon>
        <taxon>Teleostei</taxon>
        <taxon>Neoteleostei</taxon>
        <taxon>Acanthomorphata</taxon>
        <taxon>Eupercaria</taxon>
        <taxon>Perciformes</taxon>
        <taxon>Cottioidei</taxon>
        <taxon>Cottales</taxon>
        <taxon>Liparidae</taxon>
        <taxon>Liparis</taxon>
    </lineage>
</organism>
<accession>A0A4Z2GXA3</accession>
<sequence>MCGAKRGETYVISFAAELPEGLNVEPGALVPGRVQRNPHGVLLQQSRKTLVHLISETKPFIEAFFKMARAILCQEHNLGYWGRYTCRLPPPEEDVWLLCRGAVVREVVLWALVSSGTALHERLSAPVKLQELSKP</sequence>